<dbReference type="SUPFAM" id="SSF55383">
    <property type="entry name" value="Copper amine oxidase, domain N"/>
    <property type="match status" value="1"/>
</dbReference>
<dbReference type="PANTHER" id="PTHR30404:SF0">
    <property type="entry name" value="N-ACETYLMURAMOYL-L-ALANINE AMIDASE AMIC"/>
    <property type="match status" value="1"/>
</dbReference>
<reference evidence="8 9" key="1">
    <citation type="submission" date="2013-08" db="EMBL/GenBank/DDBJ databases">
        <authorList>
            <person name="Durkin A.S."/>
            <person name="Haft D.R."/>
            <person name="McCorrison J."/>
            <person name="Torralba M."/>
            <person name="Gillis M."/>
            <person name="Haft D.H."/>
            <person name="Methe B."/>
            <person name="Sutton G."/>
            <person name="Nelson K.E."/>
        </authorList>
    </citation>
    <scope>NUCLEOTIDE SEQUENCE [LARGE SCALE GENOMIC DNA]</scope>
    <source>
        <strain evidence="7 9">ATCC 35536</strain>
        <strain evidence="6 8">VPI DR56BR1116</strain>
    </source>
</reference>
<dbReference type="InterPro" id="IPR012854">
    <property type="entry name" value="Cu_amine_oxidase-like_N"/>
</dbReference>
<keyword evidence="3 6" id="KW-0378">Hydrolase</keyword>
<evidence type="ECO:0000313" key="7">
    <source>
        <dbReference type="EMBL" id="ERJ97657.1"/>
    </source>
</evidence>
<dbReference type="GO" id="GO:0009253">
    <property type="term" value="P:peptidoglycan catabolic process"/>
    <property type="evidence" value="ECO:0007669"/>
    <property type="project" value="InterPro"/>
</dbReference>
<dbReference type="EMBL" id="AVQI01000084">
    <property type="protein sequence ID" value="ERJ97657.1"/>
    <property type="molecule type" value="Genomic_DNA"/>
</dbReference>
<comment type="caution">
    <text evidence="6">The sequence shown here is derived from an EMBL/GenBank/DDBJ whole genome shotgun (WGS) entry which is preliminary data.</text>
</comment>
<keyword evidence="9" id="KW-1185">Reference proteome</keyword>
<feature type="chain" id="PRO_5004630014" description="N-acetylmuramoyl-L-alanine amidase" evidence="4">
    <location>
        <begin position="27"/>
        <end position="349"/>
    </location>
</feature>
<dbReference type="GO" id="GO:0008745">
    <property type="term" value="F:N-acetylmuramoyl-L-alanine amidase activity"/>
    <property type="evidence" value="ECO:0007669"/>
    <property type="project" value="UniProtKB-EC"/>
</dbReference>
<dbReference type="InterPro" id="IPR036582">
    <property type="entry name" value="Mao_N_sf"/>
</dbReference>
<dbReference type="Proteomes" id="UP000016412">
    <property type="component" value="Unassembled WGS sequence"/>
</dbReference>
<dbReference type="SMART" id="SM00646">
    <property type="entry name" value="Ami_3"/>
    <property type="match status" value="1"/>
</dbReference>
<dbReference type="Proteomes" id="UP000016646">
    <property type="component" value="Unassembled WGS sequence"/>
</dbReference>
<dbReference type="GO" id="GO:0030288">
    <property type="term" value="C:outer membrane-bounded periplasmic space"/>
    <property type="evidence" value="ECO:0007669"/>
    <property type="project" value="TreeGrafter"/>
</dbReference>
<evidence type="ECO:0000256" key="2">
    <source>
        <dbReference type="ARBA" id="ARBA00011901"/>
    </source>
</evidence>
<dbReference type="EMBL" id="AUZJ01000042">
    <property type="protein sequence ID" value="ERF60483.1"/>
    <property type="molecule type" value="Genomic_DNA"/>
</dbReference>
<dbReference type="InterPro" id="IPR002508">
    <property type="entry name" value="MurNAc-LAA_cat"/>
</dbReference>
<evidence type="ECO:0000313" key="9">
    <source>
        <dbReference type="Proteomes" id="UP000016646"/>
    </source>
</evidence>
<dbReference type="Pfam" id="PF07833">
    <property type="entry name" value="Cu_amine_oxidN1"/>
    <property type="match status" value="1"/>
</dbReference>
<dbReference type="PANTHER" id="PTHR30404">
    <property type="entry name" value="N-ACETYLMURAMOYL-L-ALANINE AMIDASE"/>
    <property type="match status" value="1"/>
</dbReference>
<dbReference type="InterPro" id="IPR050695">
    <property type="entry name" value="N-acetylmuramoyl_amidase_3"/>
</dbReference>
<organism evidence="6 8">
    <name type="scientific">Treponema socranskii subsp. socranskii VPI DR56BR1116 = ATCC 35536</name>
    <dbReference type="NCBI Taxonomy" id="1125725"/>
    <lineage>
        <taxon>Bacteria</taxon>
        <taxon>Pseudomonadati</taxon>
        <taxon>Spirochaetota</taxon>
        <taxon>Spirochaetia</taxon>
        <taxon>Spirochaetales</taxon>
        <taxon>Treponemataceae</taxon>
        <taxon>Treponema</taxon>
    </lineage>
</organism>
<dbReference type="SUPFAM" id="SSF53187">
    <property type="entry name" value="Zn-dependent exopeptidases"/>
    <property type="match status" value="1"/>
</dbReference>
<evidence type="ECO:0000256" key="4">
    <source>
        <dbReference type="SAM" id="SignalP"/>
    </source>
</evidence>
<evidence type="ECO:0000313" key="8">
    <source>
        <dbReference type="Proteomes" id="UP000016412"/>
    </source>
</evidence>
<feature type="domain" description="MurNAc-LAA" evidence="5">
    <location>
        <begin position="192"/>
        <end position="333"/>
    </location>
</feature>
<accession>U2KZD6</accession>
<evidence type="ECO:0000313" key="6">
    <source>
        <dbReference type="EMBL" id="ERF60483.1"/>
    </source>
</evidence>
<protein>
    <recommendedName>
        <fullName evidence="2">N-acetylmuramoyl-L-alanine amidase</fullName>
        <ecNumber evidence="2">3.5.1.28</ecNumber>
    </recommendedName>
</protein>
<dbReference type="CDD" id="cd02696">
    <property type="entry name" value="MurNAc-LAA"/>
    <property type="match status" value="1"/>
</dbReference>
<evidence type="ECO:0000256" key="1">
    <source>
        <dbReference type="ARBA" id="ARBA00001561"/>
    </source>
</evidence>
<evidence type="ECO:0000256" key="3">
    <source>
        <dbReference type="ARBA" id="ARBA00022801"/>
    </source>
</evidence>
<evidence type="ECO:0000259" key="5">
    <source>
        <dbReference type="SMART" id="SM00646"/>
    </source>
</evidence>
<keyword evidence="4" id="KW-0732">Signal</keyword>
<dbReference type="Gene3D" id="3.40.630.40">
    <property type="entry name" value="Zn-dependent exopeptidases"/>
    <property type="match status" value="1"/>
</dbReference>
<dbReference type="EC" id="3.5.1.28" evidence="2"/>
<gene>
    <name evidence="7" type="ORF">HMPREF0860_0502</name>
    <name evidence="6" type="ORF">HMPREF1325_1508</name>
</gene>
<feature type="signal peptide" evidence="4">
    <location>
        <begin position="1"/>
        <end position="26"/>
    </location>
</feature>
<sequence length="349" mass="38736">MNMPKRHRIIFAFLVLLFTASAQSYAAETIELLKKAEASGILLYWDSLSETGLMEKNGHQISFRAGDSVVLLDNRKLSVTDAPVVKSGALFVSQAFIDTAESFFKTESEEAHYRVGAILIDPGHGGKDPGASQVFRQNGNTLVIREKDVTLAVGKMLYAKLKTAFPDKKIILTRNSDTFLSLGQRTDIANSVRLKKNEAVLYVSVHVNASLDKKASGYEVWYLSPGYRRTVIDKAAAGEDKTLFPILNAMTEEEYTTESVLIAKFIMDGLQAQIGDKSKARGIKAEEWFVVRNANMPSVLVELGFLTNYTEARNLSDTQYLQKAAFGIYNGISDFITHFERSRGFTSSK</sequence>
<dbReference type="STRING" id="1125725.HMPREF1325_1508"/>
<dbReference type="eggNOG" id="COG0860">
    <property type="taxonomic scope" value="Bacteria"/>
</dbReference>
<name>U2KZD6_TRESO</name>
<dbReference type="Pfam" id="PF01520">
    <property type="entry name" value="Amidase_3"/>
    <property type="match status" value="1"/>
</dbReference>
<dbReference type="PATRIC" id="fig|1125725.3.peg.1521"/>
<dbReference type="AlphaFoldDB" id="U2KZD6"/>
<proteinExistence type="predicted"/>
<comment type="catalytic activity">
    <reaction evidence="1">
        <text>Hydrolyzes the link between N-acetylmuramoyl residues and L-amino acid residues in certain cell-wall glycopeptides.</text>
        <dbReference type="EC" id="3.5.1.28"/>
    </reaction>
</comment>